<feature type="domain" description="Nitroreductase" evidence="6">
    <location>
        <begin position="8"/>
        <end position="184"/>
    </location>
</feature>
<dbReference type="Proteomes" id="UP001597545">
    <property type="component" value="Unassembled WGS sequence"/>
</dbReference>
<dbReference type="PANTHER" id="PTHR43673">
    <property type="entry name" value="NAD(P)H NITROREDUCTASE YDGI-RELATED"/>
    <property type="match status" value="1"/>
</dbReference>
<evidence type="ECO:0000256" key="4">
    <source>
        <dbReference type="ARBA" id="ARBA00022643"/>
    </source>
</evidence>
<name>A0ABW5KEM7_9SPHI</name>
<dbReference type="InterPro" id="IPR029479">
    <property type="entry name" value="Nitroreductase"/>
</dbReference>
<dbReference type="Gene3D" id="3.40.109.10">
    <property type="entry name" value="NADH Oxidase"/>
    <property type="match status" value="1"/>
</dbReference>
<keyword evidence="5" id="KW-0560">Oxidoreductase</keyword>
<evidence type="ECO:0000259" key="6">
    <source>
        <dbReference type="Pfam" id="PF00881"/>
    </source>
</evidence>
<keyword evidence="4" id="KW-0288">FMN</keyword>
<keyword evidence="8" id="KW-1185">Reference proteome</keyword>
<comment type="caution">
    <text evidence="7">The sequence shown here is derived from an EMBL/GenBank/DDBJ whole genome shotgun (WGS) entry which is preliminary data.</text>
</comment>
<evidence type="ECO:0000256" key="1">
    <source>
        <dbReference type="ARBA" id="ARBA00001917"/>
    </source>
</evidence>
<dbReference type="EMBL" id="JBHULR010000003">
    <property type="protein sequence ID" value="MFD2547451.1"/>
    <property type="molecule type" value="Genomic_DNA"/>
</dbReference>
<evidence type="ECO:0000256" key="3">
    <source>
        <dbReference type="ARBA" id="ARBA00022630"/>
    </source>
</evidence>
<comment type="similarity">
    <text evidence="2">Belongs to the nitroreductase family.</text>
</comment>
<gene>
    <name evidence="7" type="ORF">ACFSR5_07325</name>
</gene>
<sequence>MSLLQSLQWRYATKKMNGQPVAQETVDYIIEAARFAPTSSGLHPFKVIEIANPELKAKIQPIAFGQSQIVDSSHLLVFAAYDEYTKERVDAVFSQQEEERGLPLGTSDAYKNQLFDSLQQQTKQQHFEHAARQAYIGFGLAIAAAAEQKVDATPMEGFNNAQLDELLNLPALGLKSVTILALGYRDIENDWLVNLKKVRISKENFVLNFN</sequence>
<evidence type="ECO:0000313" key="7">
    <source>
        <dbReference type="EMBL" id="MFD2547451.1"/>
    </source>
</evidence>
<dbReference type="RefSeq" id="WP_380902218.1">
    <property type="nucleotide sequence ID" value="NZ_JBHUEG010000007.1"/>
</dbReference>
<protein>
    <submittedName>
        <fullName evidence="7">Nitroreductase family protein</fullName>
    </submittedName>
</protein>
<proteinExistence type="inferred from homology"/>
<dbReference type="PANTHER" id="PTHR43673:SF2">
    <property type="entry name" value="NITROREDUCTASE"/>
    <property type="match status" value="1"/>
</dbReference>
<keyword evidence="3" id="KW-0285">Flavoprotein</keyword>
<evidence type="ECO:0000313" key="8">
    <source>
        <dbReference type="Proteomes" id="UP001597545"/>
    </source>
</evidence>
<evidence type="ECO:0000256" key="2">
    <source>
        <dbReference type="ARBA" id="ARBA00007118"/>
    </source>
</evidence>
<comment type="cofactor">
    <cofactor evidence="1">
        <name>FMN</name>
        <dbReference type="ChEBI" id="CHEBI:58210"/>
    </cofactor>
</comment>
<organism evidence="7 8">
    <name type="scientific">Sphingobacterium suaedae</name>
    <dbReference type="NCBI Taxonomy" id="1686402"/>
    <lineage>
        <taxon>Bacteria</taxon>
        <taxon>Pseudomonadati</taxon>
        <taxon>Bacteroidota</taxon>
        <taxon>Sphingobacteriia</taxon>
        <taxon>Sphingobacteriales</taxon>
        <taxon>Sphingobacteriaceae</taxon>
        <taxon>Sphingobacterium</taxon>
    </lineage>
</organism>
<dbReference type="SUPFAM" id="SSF55469">
    <property type="entry name" value="FMN-dependent nitroreductase-like"/>
    <property type="match status" value="1"/>
</dbReference>
<evidence type="ECO:0000256" key="5">
    <source>
        <dbReference type="ARBA" id="ARBA00023002"/>
    </source>
</evidence>
<reference evidence="8" key="1">
    <citation type="journal article" date="2019" name="Int. J. Syst. Evol. Microbiol.">
        <title>The Global Catalogue of Microorganisms (GCM) 10K type strain sequencing project: providing services to taxonomists for standard genome sequencing and annotation.</title>
        <authorList>
            <consortium name="The Broad Institute Genomics Platform"/>
            <consortium name="The Broad Institute Genome Sequencing Center for Infectious Disease"/>
            <person name="Wu L."/>
            <person name="Ma J."/>
        </authorList>
    </citation>
    <scope>NUCLEOTIDE SEQUENCE [LARGE SCALE GENOMIC DNA]</scope>
    <source>
        <strain evidence="8">KCTC 42662</strain>
    </source>
</reference>
<accession>A0ABW5KEM7</accession>
<dbReference type="Pfam" id="PF00881">
    <property type="entry name" value="Nitroreductase"/>
    <property type="match status" value="1"/>
</dbReference>
<dbReference type="InterPro" id="IPR000415">
    <property type="entry name" value="Nitroreductase-like"/>
</dbReference>